<dbReference type="PRINTS" id="PR00114">
    <property type="entry name" value="STPHPHTASE"/>
</dbReference>
<organism evidence="3 4">
    <name type="scientific">Gnathostoma spinigerum</name>
    <dbReference type="NCBI Taxonomy" id="75299"/>
    <lineage>
        <taxon>Eukaryota</taxon>
        <taxon>Metazoa</taxon>
        <taxon>Ecdysozoa</taxon>
        <taxon>Nematoda</taxon>
        <taxon>Chromadorea</taxon>
        <taxon>Rhabditida</taxon>
        <taxon>Spirurina</taxon>
        <taxon>Gnathostomatomorpha</taxon>
        <taxon>Gnathostomatoidea</taxon>
        <taxon>Gnathostomatidae</taxon>
        <taxon>Gnathostoma</taxon>
    </lineage>
</organism>
<dbReference type="InterPro" id="IPR050341">
    <property type="entry name" value="PP1_catalytic_subunit"/>
</dbReference>
<comment type="similarity">
    <text evidence="1">Belongs to the PPP phosphatase family.</text>
</comment>
<evidence type="ECO:0000256" key="1">
    <source>
        <dbReference type="RuleBase" id="RU004273"/>
    </source>
</evidence>
<dbReference type="AlphaFoldDB" id="A0ABD6EQG1"/>
<evidence type="ECO:0000313" key="3">
    <source>
        <dbReference type="EMBL" id="MFH4978495.1"/>
    </source>
</evidence>
<dbReference type="Pfam" id="PF00149">
    <property type="entry name" value="Metallophos"/>
    <property type="match status" value="1"/>
</dbReference>
<dbReference type="GO" id="GO:0004722">
    <property type="term" value="F:protein serine/threonine phosphatase activity"/>
    <property type="evidence" value="ECO:0007669"/>
    <property type="project" value="UniProtKB-EC"/>
</dbReference>
<dbReference type="SMART" id="SM00156">
    <property type="entry name" value="PP2Ac"/>
    <property type="match status" value="1"/>
</dbReference>
<proteinExistence type="inferred from homology"/>
<dbReference type="InterPro" id="IPR004843">
    <property type="entry name" value="Calcineurin-like_PHP"/>
</dbReference>
<dbReference type="SUPFAM" id="SSF56300">
    <property type="entry name" value="Metallo-dependent phosphatases"/>
    <property type="match status" value="1"/>
</dbReference>
<comment type="catalytic activity">
    <reaction evidence="1">
        <text>O-phospho-L-threonyl-[protein] + H2O = L-threonyl-[protein] + phosphate</text>
        <dbReference type="Rhea" id="RHEA:47004"/>
        <dbReference type="Rhea" id="RHEA-COMP:11060"/>
        <dbReference type="Rhea" id="RHEA-COMP:11605"/>
        <dbReference type="ChEBI" id="CHEBI:15377"/>
        <dbReference type="ChEBI" id="CHEBI:30013"/>
        <dbReference type="ChEBI" id="CHEBI:43474"/>
        <dbReference type="ChEBI" id="CHEBI:61977"/>
        <dbReference type="EC" id="3.1.3.16"/>
    </reaction>
</comment>
<reference evidence="3 4" key="1">
    <citation type="submission" date="2024-08" db="EMBL/GenBank/DDBJ databases">
        <title>Gnathostoma spinigerum genome.</title>
        <authorList>
            <person name="Gonzalez-Bertolin B."/>
            <person name="Monzon S."/>
            <person name="Zaballos A."/>
            <person name="Jimenez P."/>
            <person name="Dekumyoy P."/>
            <person name="Varona S."/>
            <person name="Cuesta I."/>
            <person name="Sumanam S."/>
            <person name="Adisakwattana P."/>
            <person name="Gasser R.B."/>
            <person name="Hernandez-Gonzalez A."/>
            <person name="Young N.D."/>
            <person name="Perteguer M.J."/>
        </authorList>
    </citation>
    <scope>NUCLEOTIDE SEQUENCE [LARGE SCALE GENOMIC DNA]</scope>
    <source>
        <strain evidence="3">AL3</strain>
        <tissue evidence="3">Liver</tissue>
    </source>
</reference>
<dbReference type="PROSITE" id="PS00125">
    <property type="entry name" value="SER_THR_PHOSPHATASE"/>
    <property type="match status" value="1"/>
</dbReference>
<dbReference type="InterPro" id="IPR006186">
    <property type="entry name" value="Ser/Thr-sp_prot-phosphatase"/>
</dbReference>
<dbReference type="Gene3D" id="3.60.21.10">
    <property type="match status" value="1"/>
</dbReference>
<evidence type="ECO:0000313" key="4">
    <source>
        <dbReference type="Proteomes" id="UP001608902"/>
    </source>
</evidence>
<name>A0ABD6EQG1_9BILA</name>
<dbReference type="Proteomes" id="UP001608902">
    <property type="component" value="Unassembled WGS sequence"/>
</dbReference>
<keyword evidence="1" id="KW-0378">Hydrolase</keyword>
<accession>A0ABD6EQG1</accession>
<dbReference type="PANTHER" id="PTHR11668">
    <property type="entry name" value="SERINE/THREONINE PROTEIN PHOSPHATASE"/>
    <property type="match status" value="1"/>
</dbReference>
<dbReference type="InterPro" id="IPR029052">
    <property type="entry name" value="Metallo-depent_PP-like"/>
</dbReference>
<dbReference type="PANTHER" id="PTHR11668:SF491">
    <property type="entry name" value="SERINE_THREONINE-PROTEIN PHOSPHATASE"/>
    <property type="match status" value="1"/>
</dbReference>
<dbReference type="EMBL" id="JBGFUD010003252">
    <property type="protein sequence ID" value="MFH4978495.1"/>
    <property type="molecule type" value="Genomic_DNA"/>
</dbReference>
<comment type="caution">
    <text evidence="3">The sequence shown here is derived from an EMBL/GenBank/DDBJ whole genome shotgun (WGS) entry which is preliminary data.</text>
</comment>
<protein>
    <recommendedName>
        <fullName evidence="1">Serine/threonine-protein phosphatase</fullName>
        <ecNumber evidence="1">3.1.3.16</ecNumber>
    </recommendedName>
</protein>
<dbReference type="EC" id="3.1.3.16" evidence="1"/>
<evidence type="ECO:0000259" key="2">
    <source>
        <dbReference type="PROSITE" id="PS00125"/>
    </source>
</evidence>
<keyword evidence="4" id="KW-1185">Reference proteome</keyword>
<gene>
    <name evidence="3" type="ORF">AB6A40_005204</name>
</gene>
<feature type="domain" description="Serine/threonine specific protein phosphatases" evidence="2">
    <location>
        <begin position="119"/>
        <end position="124"/>
    </location>
</feature>
<sequence length="349" mass="39513">MLLSSDGNFNLPAFLQLHTKLLHEWIDYDIVDLNYVLCQMLKLLKGKSALLEINAPVNIVGDIHGQYEDLIRIFSAVGPPPQSRYLFLGDYVDRGFFSLEVIMLLFAMKLSFPRKVYLLRGNHECAFINQNYGFYAELCKRFNQSEAANLWRNFNFVFAHLPLAGLIKQRILCMHGGLSPFLNSLDDIRNIEIPIIDPNTGKDSLAMDLLWSDPMHNLTGFTPNQCRSVSFHFGTNVVHETCSKLGIDMVVRGHQVMQTGYGFFCGKRLCTVFSAPDYYSKKNCGAVMHVDKSLQVRYILFNPCTKKTAGWENFSKCFHDDDIHSTYANAAESLQSASTEADRSDSSAD</sequence>